<comment type="caution">
    <text evidence="1">The sequence shown here is derived from an EMBL/GenBank/DDBJ whole genome shotgun (WGS) entry which is preliminary data.</text>
</comment>
<dbReference type="EMBL" id="CM042055">
    <property type="protein sequence ID" value="KAI3701542.1"/>
    <property type="molecule type" value="Genomic_DNA"/>
</dbReference>
<evidence type="ECO:0000313" key="2">
    <source>
        <dbReference type="Proteomes" id="UP001055879"/>
    </source>
</evidence>
<reference evidence="2" key="1">
    <citation type="journal article" date="2022" name="Mol. Ecol. Resour.">
        <title>The genomes of chicory, endive, great burdock and yacon provide insights into Asteraceae palaeo-polyploidization history and plant inulin production.</title>
        <authorList>
            <person name="Fan W."/>
            <person name="Wang S."/>
            <person name="Wang H."/>
            <person name="Wang A."/>
            <person name="Jiang F."/>
            <person name="Liu H."/>
            <person name="Zhao H."/>
            <person name="Xu D."/>
            <person name="Zhang Y."/>
        </authorList>
    </citation>
    <scope>NUCLEOTIDE SEQUENCE [LARGE SCALE GENOMIC DNA]</scope>
    <source>
        <strain evidence="2">cv. Niubang</strain>
    </source>
</reference>
<name>A0ACB8ZU56_ARCLA</name>
<proteinExistence type="predicted"/>
<sequence>MTPDWLKMLVGDTIQCTELQGWIKYRQSQRSMASFMELKNFRGVLTLGEHIVLKVNLDNSTQTFELMRKLDEL</sequence>
<keyword evidence="2" id="KW-1185">Reference proteome</keyword>
<reference evidence="1 2" key="2">
    <citation type="journal article" date="2022" name="Mol. Ecol. Resour.">
        <title>The genomes of chicory, endive, great burdock and yacon provide insights into Asteraceae paleo-polyploidization history and plant inulin production.</title>
        <authorList>
            <person name="Fan W."/>
            <person name="Wang S."/>
            <person name="Wang H."/>
            <person name="Wang A."/>
            <person name="Jiang F."/>
            <person name="Liu H."/>
            <person name="Zhao H."/>
            <person name="Xu D."/>
            <person name="Zhang Y."/>
        </authorList>
    </citation>
    <scope>NUCLEOTIDE SEQUENCE [LARGE SCALE GENOMIC DNA]</scope>
    <source>
        <strain evidence="2">cv. Niubang</strain>
    </source>
</reference>
<protein>
    <submittedName>
        <fullName evidence="1">Uncharacterized protein</fullName>
    </submittedName>
</protein>
<evidence type="ECO:0000313" key="1">
    <source>
        <dbReference type="EMBL" id="KAI3701542.1"/>
    </source>
</evidence>
<gene>
    <name evidence="1" type="ORF">L6452_26706</name>
</gene>
<organism evidence="1 2">
    <name type="scientific">Arctium lappa</name>
    <name type="common">Greater burdock</name>
    <name type="synonym">Lappa major</name>
    <dbReference type="NCBI Taxonomy" id="4217"/>
    <lineage>
        <taxon>Eukaryota</taxon>
        <taxon>Viridiplantae</taxon>
        <taxon>Streptophyta</taxon>
        <taxon>Embryophyta</taxon>
        <taxon>Tracheophyta</taxon>
        <taxon>Spermatophyta</taxon>
        <taxon>Magnoliopsida</taxon>
        <taxon>eudicotyledons</taxon>
        <taxon>Gunneridae</taxon>
        <taxon>Pentapetalae</taxon>
        <taxon>asterids</taxon>
        <taxon>campanulids</taxon>
        <taxon>Asterales</taxon>
        <taxon>Asteraceae</taxon>
        <taxon>Carduoideae</taxon>
        <taxon>Cardueae</taxon>
        <taxon>Arctiinae</taxon>
        <taxon>Arctium</taxon>
    </lineage>
</organism>
<dbReference type="Proteomes" id="UP001055879">
    <property type="component" value="Linkage Group LG09"/>
</dbReference>
<accession>A0ACB8ZU56</accession>